<gene>
    <name evidence="1" type="primary">WBGene00283262</name>
</gene>
<protein>
    <submittedName>
        <fullName evidence="1">Uncharacterized protein</fullName>
    </submittedName>
</protein>
<accession>A0A2A6CEX3</accession>
<organism evidence="1 2">
    <name type="scientific">Pristionchus pacificus</name>
    <name type="common">Parasitic nematode worm</name>
    <dbReference type="NCBI Taxonomy" id="54126"/>
    <lineage>
        <taxon>Eukaryota</taxon>
        <taxon>Metazoa</taxon>
        <taxon>Ecdysozoa</taxon>
        <taxon>Nematoda</taxon>
        <taxon>Chromadorea</taxon>
        <taxon>Rhabditida</taxon>
        <taxon>Rhabditina</taxon>
        <taxon>Diplogasteromorpha</taxon>
        <taxon>Diplogasteroidea</taxon>
        <taxon>Neodiplogasteridae</taxon>
        <taxon>Pristionchus</taxon>
    </lineage>
</organism>
<evidence type="ECO:0000313" key="1">
    <source>
        <dbReference type="EnsemblMetazoa" id="PPA44893.1"/>
    </source>
</evidence>
<accession>A0A8R1Z3U0</accession>
<sequence length="147" mass="16384">MFGTHTLTTFSAPGYMENNAATVLRIVSWVTTALEDSHPYNPAILQYLLDATLEVVDVEDKAENADDCVANCCITFHKQSKKTNICETCRYSATYRNGAPIDSRMDTTATGSVATRMLARMHDWKKVVEVYGKITVVDEPRSDAILR</sequence>
<reference evidence="1" key="2">
    <citation type="submission" date="2022-06" db="UniProtKB">
        <authorList>
            <consortium name="EnsemblMetazoa"/>
        </authorList>
    </citation>
    <scope>IDENTIFICATION</scope>
    <source>
        <strain evidence="1">PS312</strain>
    </source>
</reference>
<reference evidence="2" key="1">
    <citation type="journal article" date="2008" name="Nat. Genet.">
        <title>The Pristionchus pacificus genome provides a unique perspective on nematode lifestyle and parasitism.</title>
        <authorList>
            <person name="Dieterich C."/>
            <person name="Clifton S.W."/>
            <person name="Schuster L.N."/>
            <person name="Chinwalla A."/>
            <person name="Delehaunty K."/>
            <person name="Dinkelacker I."/>
            <person name="Fulton L."/>
            <person name="Fulton R."/>
            <person name="Godfrey J."/>
            <person name="Minx P."/>
            <person name="Mitreva M."/>
            <person name="Roeseler W."/>
            <person name="Tian H."/>
            <person name="Witte H."/>
            <person name="Yang S.P."/>
            <person name="Wilson R.K."/>
            <person name="Sommer R.J."/>
        </authorList>
    </citation>
    <scope>NUCLEOTIDE SEQUENCE [LARGE SCALE GENOMIC DNA]</scope>
    <source>
        <strain evidence="2">PS312</strain>
    </source>
</reference>
<name>A0A2A6CEX3_PRIPA</name>
<dbReference type="AlphaFoldDB" id="A0A2A6CEX3"/>
<proteinExistence type="predicted"/>
<dbReference type="EnsemblMetazoa" id="PPA44893.1">
    <property type="protein sequence ID" value="PPA44893.1"/>
    <property type="gene ID" value="WBGene00283262"/>
</dbReference>
<dbReference type="Proteomes" id="UP000005239">
    <property type="component" value="Unassembled WGS sequence"/>
</dbReference>
<keyword evidence="2" id="KW-1185">Reference proteome</keyword>
<evidence type="ECO:0000313" key="2">
    <source>
        <dbReference type="Proteomes" id="UP000005239"/>
    </source>
</evidence>